<dbReference type="InterPro" id="IPR051119">
    <property type="entry name" value="Nematode_SR-like"/>
</dbReference>
<dbReference type="AlphaFoldDB" id="A0A2A6B910"/>
<accession>A0A8R1YJ51</accession>
<dbReference type="PANTHER" id="PTHR31627">
    <property type="entry name" value="SERPENTINE RECEPTOR CLASS GAMMA-RELATED"/>
    <property type="match status" value="1"/>
</dbReference>
<gene>
    <name evidence="1" type="primary">WBGene00110829</name>
</gene>
<evidence type="ECO:0000313" key="1">
    <source>
        <dbReference type="EnsemblMetazoa" id="PPA21275.1"/>
    </source>
</evidence>
<evidence type="ECO:0000313" key="2">
    <source>
        <dbReference type="Proteomes" id="UP000005239"/>
    </source>
</evidence>
<organism evidence="1 2">
    <name type="scientific">Pristionchus pacificus</name>
    <name type="common">Parasitic nematode worm</name>
    <dbReference type="NCBI Taxonomy" id="54126"/>
    <lineage>
        <taxon>Eukaryota</taxon>
        <taxon>Metazoa</taxon>
        <taxon>Ecdysozoa</taxon>
        <taxon>Nematoda</taxon>
        <taxon>Chromadorea</taxon>
        <taxon>Rhabditida</taxon>
        <taxon>Rhabditina</taxon>
        <taxon>Diplogasteromorpha</taxon>
        <taxon>Diplogasteroidea</taxon>
        <taxon>Neodiplogasteridae</taxon>
        <taxon>Pristionchus</taxon>
    </lineage>
</organism>
<keyword evidence="2" id="KW-1185">Reference proteome</keyword>
<protein>
    <submittedName>
        <fullName evidence="1">Uncharacterized protein</fullName>
    </submittedName>
</protein>
<dbReference type="PANTHER" id="PTHR31627:SF42">
    <property type="entry name" value="G_PROTEIN_RECEP_F1_2 DOMAIN-CONTAINING PROTEIN-RELATED"/>
    <property type="match status" value="1"/>
</dbReference>
<dbReference type="Proteomes" id="UP000005239">
    <property type="component" value="Unassembled WGS sequence"/>
</dbReference>
<reference evidence="2" key="1">
    <citation type="journal article" date="2008" name="Nat. Genet.">
        <title>The Pristionchus pacificus genome provides a unique perspective on nematode lifestyle and parasitism.</title>
        <authorList>
            <person name="Dieterich C."/>
            <person name="Clifton S.W."/>
            <person name="Schuster L.N."/>
            <person name="Chinwalla A."/>
            <person name="Delehaunty K."/>
            <person name="Dinkelacker I."/>
            <person name="Fulton L."/>
            <person name="Fulton R."/>
            <person name="Godfrey J."/>
            <person name="Minx P."/>
            <person name="Mitreva M."/>
            <person name="Roeseler W."/>
            <person name="Tian H."/>
            <person name="Witte H."/>
            <person name="Yang S.P."/>
            <person name="Wilson R.K."/>
            <person name="Sommer R.J."/>
        </authorList>
    </citation>
    <scope>NUCLEOTIDE SEQUENCE [LARGE SCALE GENOMIC DNA]</scope>
    <source>
        <strain evidence="2">PS312</strain>
    </source>
</reference>
<accession>A0A2A6B910</accession>
<dbReference type="EnsemblMetazoa" id="PPA21275.1">
    <property type="protein sequence ID" value="PPA21275.1"/>
    <property type="gene ID" value="WBGene00110829"/>
</dbReference>
<proteinExistence type="predicted"/>
<reference evidence="1" key="2">
    <citation type="submission" date="2022-06" db="UniProtKB">
        <authorList>
            <consortium name="EnsemblMetazoa"/>
        </authorList>
    </citation>
    <scope>IDENTIFICATION</scope>
    <source>
        <strain evidence="1">PS312</strain>
    </source>
</reference>
<sequence length="327" mass="37074">MGTTVPPIMSTVPPIINSTVAPVVFTINIDTVYPYVIEPLLTLCYAFMLVRIVRSPNRELHTAYYTFFVVVGIAGISNVVVILPFGLNNKIFKFANRWDYPMCIFEYGSHVYGTAHTFGKFATILTRVTSILFENETFWTKPRLRLTIFFIFAIPACLFSLFLVMFTKFMNTNTWYSIAKGMTTSFYLAYLILTIPMSLWCITRLHRFSAYNKHARQQEINQTLYAISSSICHDLKGAQQCYWMYATINNDTVLSTRIASYYNYCNTIALFSPPVLLLATSAPTRGALIAAIPFLGYKENIRTNIVDVDTNEAKMVTSKSGISVSVF</sequence>
<name>A0A2A6B910_PRIPA</name>